<dbReference type="PANTHER" id="PTHR43390">
    <property type="entry name" value="SIGNAL PEPTIDASE I"/>
    <property type="match status" value="1"/>
</dbReference>
<dbReference type="PRINTS" id="PR00727">
    <property type="entry name" value="LEADERPTASE"/>
</dbReference>
<dbReference type="EC" id="3.4.21.89" evidence="3 6"/>
<comment type="caution">
    <text evidence="8">The sequence shown here is derived from an EMBL/GenBank/DDBJ whole genome shotgun (WGS) entry which is preliminary data.</text>
</comment>
<dbReference type="InterPro" id="IPR019758">
    <property type="entry name" value="Pept_S26A_signal_pept_1_CS"/>
</dbReference>
<dbReference type="InterPro" id="IPR019757">
    <property type="entry name" value="Pept_S26A_signal_pept_1_Lys-AS"/>
</dbReference>
<dbReference type="PROSITE" id="PS00761">
    <property type="entry name" value="SPASE_I_3"/>
    <property type="match status" value="1"/>
</dbReference>
<dbReference type="InterPro" id="IPR019533">
    <property type="entry name" value="Peptidase_S26"/>
</dbReference>
<evidence type="ECO:0000256" key="5">
    <source>
        <dbReference type="ARBA" id="ARBA00022801"/>
    </source>
</evidence>
<name>A0ABQ1S629_9SPHN</name>
<dbReference type="CDD" id="cd06530">
    <property type="entry name" value="S26_SPase_I"/>
    <property type="match status" value="1"/>
</dbReference>
<evidence type="ECO:0000256" key="1">
    <source>
        <dbReference type="ARBA" id="ARBA00000677"/>
    </source>
</evidence>
<accession>A0ABQ1S629</accession>
<organism evidence="8 9">
    <name type="scientific">Tsuneonella deserti</name>
    <dbReference type="NCBI Taxonomy" id="2035528"/>
    <lineage>
        <taxon>Bacteria</taxon>
        <taxon>Pseudomonadati</taxon>
        <taxon>Pseudomonadota</taxon>
        <taxon>Alphaproteobacteria</taxon>
        <taxon>Sphingomonadales</taxon>
        <taxon>Erythrobacteraceae</taxon>
        <taxon>Tsuneonella</taxon>
    </lineage>
</organism>
<dbReference type="Gene3D" id="2.10.109.10">
    <property type="entry name" value="Umud Fragment, subunit A"/>
    <property type="match status" value="1"/>
</dbReference>
<comment type="similarity">
    <text evidence="2 6">Belongs to the peptidase S26 family.</text>
</comment>
<keyword evidence="9" id="KW-1185">Reference proteome</keyword>
<keyword evidence="6" id="KW-0472">Membrane</keyword>
<keyword evidence="6" id="KW-0812">Transmembrane</keyword>
<protein>
    <recommendedName>
        <fullName evidence="4 6">Signal peptidase I</fullName>
        <ecNumber evidence="3 6">3.4.21.89</ecNumber>
    </recommendedName>
</protein>
<evidence type="ECO:0000313" key="8">
    <source>
        <dbReference type="EMBL" id="GGD94968.1"/>
    </source>
</evidence>
<evidence type="ECO:0000256" key="4">
    <source>
        <dbReference type="ARBA" id="ARBA00019232"/>
    </source>
</evidence>
<evidence type="ECO:0000313" key="9">
    <source>
        <dbReference type="Proteomes" id="UP000619041"/>
    </source>
</evidence>
<dbReference type="Pfam" id="PF10502">
    <property type="entry name" value="Peptidase_S26"/>
    <property type="match status" value="1"/>
</dbReference>
<evidence type="ECO:0000259" key="7">
    <source>
        <dbReference type="Pfam" id="PF10502"/>
    </source>
</evidence>
<reference evidence="9" key="1">
    <citation type="journal article" date="2019" name="Int. J. Syst. Evol. Microbiol.">
        <title>The Global Catalogue of Microorganisms (GCM) 10K type strain sequencing project: providing services to taxonomists for standard genome sequencing and annotation.</title>
        <authorList>
            <consortium name="The Broad Institute Genomics Platform"/>
            <consortium name="The Broad Institute Genome Sequencing Center for Infectious Disease"/>
            <person name="Wu L."/>
            <person name="Ma J."/>
        </authorList>
    </citation>
    <scope>NUCLEOTIDE SEQUENCE [LARGE SCALE GENOMIC DNA]</scope>
    <source>
        <strain evidence="9">CGMCC 1.15959</strain>
    </source>
</reference>
<dbReference type="PROSITE" id="PS00760">
    <property type="entry name" value="SPASE_I_2"/>
    <property type="match status" value="1"/>
</dbReference>
<proteinExistence type="inferred from homology"/>
<dbReference type="NCBIfam" id="TIGR02227">
    <property type="entry name" value="sigpep_I_bact"/>
    <property type="match status" value="1"/>
</dbReference>
<dbReference type="InterPro" id="IPR000223">
    <property type="entry name" value="Pept_S26A_signal_pept_1"/>
</dbReference>
<dbReference type="PANTHER" id="PTHR43390:SF1">
    <property type="entry name" value="CHLOROPLAST PROCESSING PEPTIDASE"/>
    <property type="match status" value="1"/>
</dbReference>
<dbReference type="Proteomes" id="UP000619041">
    <property type="component" value="Unassembled WGS sequence"/>
</dbReference>
<comment type="subcellular location">
    <subcellularLocation>
        <location evidence="6">Membrane</location>
        <topology evidence="6">Single-pass type II membrane protein</topology>
    </subcellularLocation>
</comment>
<keyword evidence="6" id="KW-1133">Transmembrane helix</keyword>
<keyword evidence="6" id="KW-0645">Protease</keyword>
<feature type="transmembrane region" description="Helical" evidence="6">
    <location>
        <begin position="23"/>
        <end position="45"/>
    </location>
</feature>
<keyword evidence="5 6" id="KW-0378">Hydrolase</keyword>
<evidence type="ECO:0000256" key="6">
    <source>
        <dbReference type="RuleBase" id="RU362042"/>
    </source>
</evidence>
<dbReference type="InterPro" id="IPR036286">
    <property type="entry name" value="LexA/Signal_pep-like_sf"/>
</dbReference>
<sequence length="273" mass="29704">MSSTPASPGAGENEEPKETLGSFTWFVVKLALAVFLFRAFVFSFYSIPSESMLPRLWNGDYFIAAKWPYGYSRWSLPFNLPLIPGQVLGALPERGDVVVFKHPVDHVDYIKRVIGLPGDTVEVKGGQVILNGVPVKRERISEFLLPTSANTACVTGGRPVLAAGAHACDYMRYRETLPAGISFDTLDFGPTPQDNFGPFLVPDGSVFVMGDNRDNSLDSRFPASAGGGVGAVPADLLVARASVIVWSTDGSADWIKPWTWFSSARWSRFGHGI</sequence>
<evidence type="ECO:0000256" key="3">
    <source>
        <dbReference type="ARBA" id="ARBA00013208"/>
    </source>
</evidence>
<comment type="catalytic activity">
    <reaction evidence="1 6">
        <text>Cleavage of hydrophobic, N-terminal signal or leader sequences from secreted and periplasmic proteins.</text>
        <dbReference type="EC" id="3.4.21.89"/>
    </reaction>
</comment>
<dbReference type="RefSeq" id="WP_188644438.1">
    <property type="nucleotide sequence ID" value="NZ_BMKL01000001.1"/>
</dbReference>
<feature type="domain" description="Peptidase S26" evidence="7">
    <location>
        <begin position="25"/>
        <end position="246"/>
    </location>
</feature>
<evidence type="ECO:0000256" key="2">
    <source>
        <dbReference type="ARBA" id="ARBA00009370"/>
    </source>
</evidence>
<dbReference type="SUPFAM" id="SSF51306">
    <property type="entry name" value="LexA/Signal peptidase"/>
    <property type="match status" value="1"/>
</dbReference>
<gene>
    <name evidence="8" type="ORF">GCM10011515_13460</name>
</gene>
<dbReference type="EMBL" id="BMKL01000001">
    <property type="protein sequence ID" value="GGD94968.1"/>
    <property type="molecule type" value="Genomic_DNA"/>
</dbReference>